<evidence type="ECO:0000313" key="7">
    <source>
        <dbReference type="EMBL" id="SMA49671.1"/>
    </source>
</evidence>
<dbReference type="InterPro" id="IPR036584">
    <property type="entry name" value="FliS_sf"/>
</dbReference>
<dbReference type="AlphaFoldDB" id="A0A1X7AMY5"/>
<evidence type="ECO:0000256" key="4">
    <source>
        <dbReference type="ARBA" id="ARBA00022795"/>
    </source>
</evidence>
<dbReference type="InterPro" id="IPR003713">
    <property type="entry name" value="FliS"/>
</dbReference>
<dbReference type="PANTHER" id="PTHR34773">
    <property type="entry name" value="FLAGELLAR SECRETION CHAPERONE FLIS"/>
    <property type="match status" value="1"/>
</dbReference>
<dbReference type="PIRSF" id="PIRSF039090">
    <property type="entry name" value="Flis"/>
    <property type="match status" value="1"/>
</dbReference>
<accession>A0A1X7AMY5</accession>
<dbReference type="GO" id="GO:0044780">
    <property type="term" value="P:bacterial-type flagellum assembly"/>
    <property type="evidence" value="ECO:0007669"/>
    <property type="project" value="InterPro"/>
</dbReference>
<dbReference type="OrthoDB" id="9792010at2"/>
<dbReference type="Proteomes" id="UP000196573">
    <property type="component" value="Unassembled WGS sequence"/>
</dbReference>
<evidence type="ECO:0000256" key="2">
    <source>
        <dbReference type="ARBA" id="ARBA00008787"/>
    </source>
</evidence>
<dbReference type="Gene3D" id="1.20.120.340">
    <property type="entry name" value="Flagellar protein FliS"/>
    <property type="match status" value="1"/>
</dbReference>
<dbReference type="GO" id="GO:0005829">
    <property type="term" value="C:cytosol"/>
    <property type="evidence" value="ECO:0007669"/>
    <property type="project" value="UniProtKB-SubCell"/>
</dbReference>
<comment type="similarity">
    <text evidence="2 6">Belongs to the FliS family.</text>
</comment>
<reference evidence="7 8" key="1">
    <citation type="submission" date="2017-03" db="EMBL/GenBank/DDBJ databases">
        <authorList>
            <person name="Afonso C.L."/>
            <person name="Miller P.J."/>
            <person name="Scott M.A."/>
            <person name="Spackman E."/>
            <person name="Goraichik I."/>
            <person name="Dimitrov K.M."/>
            <person name="Suarez D.L."/>
            <person name="Swayne D.E."/>
        </authorList>
    </citation>
    <scope>NUCLEOTIDE SEQUENCE [LARGE SCALE GENOMIC DNA]</scope>
    <source>
        <strain evidence="7">SB41UT1</strain>
    </source>
</reference>
<evidence type="ECO:0000256" key="1">
    <source>
        <dbReference type="ARBA" id="ARBA00004514"/>
    </source>
</evidence>
<gene>
    <name evidence="7" type="primary">fliS_2</name>
    <name evidence="7" type="ORF">EHSB41UT_03453</name>
</gene>
<dbReference type="PANTHER" id="PTHR34773:SF1">
    <property type="entry name" value="FLAGELLAR SECRETION CHAPERONE FLIS"/>
    <property type="match status" value="1"/>
</dbReference>
<dbReference type="GO" id="GO:0071973">
    <property type="term" value="P:bacterial-type flagellum-dependent cell motility"/>
    <property type="evidence" value="ECO:0007669"/>
    <property type="project" value="TreeGrafter"/>
</dbReference>
<organism evidence="7 8">
    <name type="scientific">Parendozoicomonas haliclonae</name>
    <dbReference type="NCBI Taxonomy" id="1960125"/>
    <lineage>
        <taxon>Bacteria</taxon>
        <taxon>Pseudomonadati</taxon>
        <taxon>Pseudomonadota</taxon>
        <taxon>Gammaproteobacteria</taxon>
        <taxon>Oceanospirillales</taxon>
        <taxon>Endozoicomonadaceae</taxon>
        <taxon>Parendozoicomonas</taxon>
    </lineage>
</organism>
<evidence type="ECO:0000256" key="6">
    <source>
        <dbReference type="PIRNR" id="PIRNR039090"/>
    </source>
</evidence>
<keyword evidence="7" id="KW-0966">Cell projection</keyword>
<protein>
    <recommendedName>
        <fullName evidence="6">Flagellar secretion chaperone FliS</fullName>
    </recommendedName>
</protein>
<name>A0A1X7AMY5_9GAMM</name>
<evidence type="ECO:0000256" key="5">
    <source>
        <dbReference type="ARBA" id="ARBA00023186"/>
    </source>
</evidence>
<keyword evidence="3 6" id="KW-0963">Cytoplasm</keyword>
<dbReference type="SUPFAM" id="SSF101116">
    <property type="entry name" value="Flagellar export chaperone FliS"/>
    <property type="match status" value="1"/>
</dbReference>
<sequence length="133" mass="14615">MSYQRALNAYTQNQTENRVSVASPYRLVQMMFEKLLDHMAMAHGAMERKDVAAKGINISKAIELLGALRGALDLEVGGEVATNLANLYLFCSDSLMQANRHNDPQKIIDAAGIIREIKSAWDQLEHGAADVAV</sequence>
<comment type="subcellular location">
    <subcellularLocation>
        <location evidence="1 6">Cytoplasm</location>
        <location evidence="1 6">Cytosol</location>
    </subcellularLocation>
</comment>
<dbReference type="RefSeq" id="WP_087112117.1">
    <property type="nucleotide sequence ID" value="NZ_CBCSCN010000010.1"/>
</dbReference>
<keyword evidence="8" id="KW-1185">Reference proteome</keyword>
<keyword evidence="7" id="KW-0969">Cilium</keyword>
<keyword evidence="7" id="KW-0282">Flagellum</keyword>
<dbReference type="NCBIfam" id="TIGR00208">
    <property type="entry name" value="fliS"/>
    <property type="match status" value="1"/>
</dbReference>
<evidence type="ECO:0000256" key="3">
    <source>
        <dbReference type="ARBA" id="ARBA00022490"/>
    </source>
</evidence>
<evidence type="ECO:0000313" key="8">
    <source>
        <dbReference type="Proteomes" id="UP000196573"/>
    </source>
</evidence>
<keyword evidence="4 6" id="KW-1005">Bacterial flagellum biogenesis</keyword>
<dbReference type="Pfam" id="PF02561">
    <property type="entry name" value="FliS"/>
    <property type="match status" value="1"/>
</dbReference>
<dbReference type="EMBL" id="FWPT01000008">
    <property type="protein sequence ID" value="SMA49671.1"/>
    <property type="molecule type" value="Genomic_DNA"/>
</dbReference>
<dbReference type="CDD" id="cd16098">
    <property type="entry name" value="FliS"/>
    <property type="match status" value="1"/>
</dbReference>
<proteinExistence type="inferred from homology"/>
<keyword evidence="5" id="KW-0143">Chaperone</keyword>